<proteinExistence type="predicted"/>
<keyword evidence="3" id="KW-1133">Transmembrane helix</keyword>
<name>A0ABU5EAF3_9PROT</name>
<evidence type="ECO:0000256" key="1">
    <source>
        <dbReference type="SAM" id="Coils"/>
    </source>
</evidence>
<reference evidence="4 5" key="1">
    <citation type="journal article" date="2016" name="Antonie Van Leeuwenhoek">
        <title>Dongia soli sp. nov., isolated from soil from Dokdo, Korea.</title>
        <authorList>
            <person name="Kim D.U."/>
            <person name="Lee H."/>
            <person name="Kim H."/>
            <person name="Kim S.G."/>
            <person name="Ka J.O."/>
        </authorList>
    </citation>
    <scope>NUCLEOTIDE SEQUENCE [LARGE SCALE GENOMIC DNA]</scope>
    <source>
        <strain evidence="4 5">D78</strain>
    </source>
</reference>
<dbReference type="Proteomes" id="UP001279642">
    <property type="component" value="Unassembled WGS sequence"/>
</dbReference>
<gene>
    <name evidence="4" type="ORF">SMD27_07960</name>
</gene>
<organism evidence="4 5">
    <name type="scientific">Dongia soli</name>
    <dbReference type="NCBI Taxonomy" id="600628"/>
    <lineage>
        <taxon>Bacteria</taxon>
        <taxon>Pseudomonadati</taxon>
        <taxon>Pseudomonadota</taxon>
        <taxon>Alphaproteobacteria</taxon>
        <taxon>Rhodospirillales</taxon>
        <taxon>Dongiaceae</taxon>
        <taxon>Dongia</taxon>
    </lineage>
</organism>
<dbReference type="PANTHER" id="PTHR32309">
    <property type="entry name" value="TYROSINE-PROTEIN KINASE"/>
    <property type="match status" value="1"/>
</dbReference>
<accession>A0ABU5EAF3</accession>
<keyword evidence="1" id="KW-0175">Coiled coil</keyword>
<evidence type="ECO:0000256" key="3">
    <source>
        <dbReference type="SAM" id="Phobius"/>
    </source>
</evidence>
<keyword evidence="3" id="KW-0812">Transmembrane</keyword>
<feature type="transmembrane region" description="Helical" evidence="3">
    <location>
        <begin position="523"/>
        <end position="542"/>
    </location>
</feature>
<dbReference type="PANTHER" id="PTHR32309:SF13">
    <property type="entry name" value="FERRIC ENTEROBACTIN TRANSPORT PROTEIN FEPE"/>
    <property type="match status" value="1"/>
</dbReference>
<keyword evidence="5" id="KW-1185">Reference proteome</keyword>
<protein>
    <recommendedName>
        <fullName evidence="6">Polysaccharide chain length determinant protein (PEP-CTERM system associated)</fullName>
    </recommendedName>
</protein>
<dbReference type="RefSeq" id="WP_320507836.1">
    <property type="nucleotide sequence ID" value="NZ_JAXCLW010000002.1"/>
</dbReference>
<dbReference type="InterPro" id="IPR050445">
    <property type="entry name" value="Bact_polysacc_biosynth/exp"/>
</dbReference>
<dbReference type="EMBL" id="JAXCLW010000002">
    <property type="protein sequence ID" value="MDY0882774.1"/>
    <property type="molecule type" value="Genomic_DNA"/>
</dbReference>
<feature type="coiled-coil region" evidence="1">
    <location>
        <begin position="165"/>
        <end position="228"/>
    </location>
</feature>
<evidence type="ECO:0008006" key="6">
    <source>
        <dbReference type="Google" id="ProtNLM"/>
    </source>
</evidence>
<sequence length="548" mass="60494">MTVAICLFAVVATLVFLWPSTYRSSATILIEEPSVAPDMVKSTVSSLASEQLQILQTRIMTTQNLSNIIDEFNLFPGQRDQTPRSELVDSLRDKVNMTMTNVDVTDPKSGRADRLTIAFTLSFDAKSADVAQKVTNKLVELYLAENNKNREQKAAVTTEFLSSETSKLRDQVRDLEGKLAEVRARYAGNLPEQQSMNDDMMNQAEAQLMDTQRQIEAQRQRRSFLSAQLASISPYAPPVEGQLSPNPAAQLQTLQVQYATLSSQYGPNHPDVVRLKRQIEGLQSSTGTSGDTSALRSQLQKVTDELNASIQRYGAKHPDVIRLKKEQSSLRKQIAGGGSGGGSSLMSPSPDNPTYIQMQSQLGDVTSDLRGLQAQEANLQQHLAELRALKAQAPQAEREYDAIKQQYDAAVARYQATKEKASDAQVAQNLEDSRQGATFSLLEPPNLPDIPVKPNRPLLLFFGGILSLAAGAGSSVLREMLDQRIVTTKFITQTFGTSPLVLMPVIKPEIEDSKRKWRHRLRLSAAMIAFVAASFIIFHLFFSSSSLF</sequence>
<evidence type="ECO:0000313" key="4">
    <source>
        <dbReference type="EMBL" id="MDY0882774.1"/>
    </source>
</evidence>
<feature type="compositionally biased region" description="Polar residues" evidence="2">
    <location>
        <begin position="345"/>
        <end position="356"/>
    </location>
</feature>
<comment type="caution">
    <text evidence="4">The sequence shown here is derived from an EMBL/GenBank/DDBJ whole genome shotgun (WGS) entry which is preliminary data.</text>
</comment>
<feature type="transmembrane region" description="Helical" evidence="3">
    <location>
        <begin position="458"/>
        <end position="477"/>
    </location>
</feature>
<evidence type="ECO:0000256" key="2">
    <source>
        <dbReference type="SAM" id="MobiDB-lite"/>
    </source>
</evidence>
<keyword evidence="3" id="KW-0472">Membrane</keyword>
<feature type="region of interest" description="Disordered" evidence="2">
    <location>
        <begin position="327"/>
        <end position="356"/>
    </location>
</feature>
<evidence type="ECO:0000313" key="5">
    <source>
        <dbReference type="Proteomes" id="UP001279642"/>
    </source>
</evidence>
<feature type="coiled-coil region" evidence="1">
    <location>
        <begin position="369"/>
        <end position="420"/>
    </location>
</feature>